<evidence type="ECO:0000313" key="1">
    <source>
        <dbReference type="EMBL" id="MCZ4519965.1"/>
    </source>
</evidence>
<gene>
    <name evidence="1" type="ORF">O4220_15740</name>
</gene>
<keyword evidence="2" id="KW-1185">Reference proteome</keyword>
<evidence type="ECO:0000313" key="2">
    <source>
        <dbReference type="Proteomes" id="UP001081071"/>
    </source>
</evidence>
<dbReference type="Proteomes" id="UP001081071">
    <property type="component" value="Unassembled WGS sequence"/>
</dbReference>
<reference evidence="1" key="1">
    <citation type="submission" date="2022-12" db="EMBL/GenBank/DDBJ databases">
        <authorList>
            <person name="Krivoruchko A.V."/>
            <person name="Elkin A."/>
        </authorList>
    </citation>
    <scope>NUCLEOTIDE SEQUENCE</scope>
    <source>
        <strain evidence="1">IEGM 1391</strain>
    </source>
</reference>
<dbReference type="RefSeq" id="WP_269605773.1">
    <property type="nucleotide sequence ID" value="NZ_JAPWIJ010000006.1"/>
</dbReference>
<comment type="caution">
    <text evidence="1">The sequence shown here is derived from an EMBL/GenBank/DDBJ whole genome shotgun (WGS) entry which is preliminary data.</text>
</comment>
<evidence type="ECO:0008006" key="3">
    <source>
        <dbReference type="Google" id="ProtNLM"/>
    </source>
</evidence>
<proteinExistence type="predicted"/>
<sequence>MSSHAVRPEDVLPDGAERASFDGLEIRKGTVAAFVANARALDDAEPGTEAHRELLATLEDLAPQLAAIGLFEVFELRNPDIAHVVEASIHRS</sequence>
<accession>A0ABT4MIW9</accession>
<dbReference type="EMBL" id="JAPWIJ010000006">
    <property type="protein sequence ID" value="MCZ4519965.1"/>
    <property type="molecule type" value="Genomic_DNA"/>
</dbReference>
<name>A0ABT4MIW9_9NOCA</name>
<protein>
    <recommendedName>
        <fullName evidence="3">Preprotein translocase subunit SecD</fullName>
    </recommendedName>
</protein>
<organism evidence="1 2">
    <name type="scientific">Rhodococcus ruber</name>
    <dbReference type="NCBI Taxonomy" id="1830"/>
    <lineage>
        <taxon>Bacteria</taxon>
        <taxon>Bacillati</taxon>
        <taxon>Actinomycetota</taxon>
        <taxon>Actinomycetes</taxon>
        <taxon>Mycobacteriales</taxon>
        <taxon>Nocardiaceae</taxon>
        <taxon>Rhodococcus</taxon>
    </lineage>
</organism>